<dbReference type="Pfam" id="PF12679">
    <property type="entry name" value="ABC2_membrane_2"/>
    <property type="match status" value="1"/>
</dbReference>
<gene>
    <name evidence="2" type="ORF">FHS16_006061</name>
</gene>
<organism evidence="2 3">
    <name type="scientific">Paenibacillus endophyticus</name>
    <dbReference type="NCBI Taxonomy" id="1294268"/>
    <lineage>
        <taxon>Bacteria</taxon>
        <taxon>Bacillati</taxon>
        <taxon>Bacillota</taxon>
        <taxon>Bacilli</taxon>
        <taxon>Bacillales</taxon>
        <taxon>Paenibacillaceae</taxon>
        <taxon>Paenibacillus</taxon>
    </lineage>
</organism>
<evidence type="ECO:0000313" key="2">
    <source>
        <dbReference type="EMBL" id="MBB3155945.1"/>
    </source>
</evidence>
<dbReference type="GO" id="GO:0005886">
    <property type="term" value="C:plasma membrane"/>
    <property type="evidence" value="ECO:0007669"/>
    <property type="project" value="UniProtKB-SubCell"/>
</dbReference>
<feature type="transmembrane region" description="Helical" evidence="1">
    <location>
        <begin position="115"/>
        <end position="142"/>
    </location>
</feature>
<proteinExistence type="predicted"/>
<dbReference type="Proteomes" id="UP000518605">
    <property type="component" value="Unassembled WGS sequence"/>
</dbReference>
<dbReference type="EMBL" id="JACHXW010000030">
    <property type="protein sequence ID" value="MBB3155945.1"/>
    <property type="molecule type" value="Genomic_DNA"/>
</dbReference>
<evidence type="ECO:0000313" key="3">
    <source>
        <dbReference type="Proteomes" id="UP000518605"/>
    </source>
</evidence>
<feature type="transmembrane region" description="Helical" evidence="1">
    <location>
        <begin position="71"/>
        <end position="94"/>
    </location>
</feature>
<reference evidence="2 3" key="1">
    <citation type="submission" date="2020-08" db="EMBL/GenBank/DDBJ databases">
        <title>Genomic Encyclopedia of Type Strains, Phase III (KMG-III): the genomes of soil and plant-associated and newly described type strains.</title>
        <authorList>
            <person name="Whitman W."/>
        </authorList>
    </citation>
    <scope>NUCLEOTIDE SEQUENCE [LARGE SCALE GENOMIC DNA]</scope>
    <source>
        <strain evidence="2 3">CECT 8234</strain>
    </source>
</reference>
<comment type="caution">
    <text evidence="2">The sequence shown here is derived from an EMBL/GenBank/DDBJ whole genome shotgun (WGS) entry which is preliminary data.</text>
</comment>
<dbReference type="GO" id="GO:0140359">
    <property type="term" value="F:ABC-type transporter activity"/>
    <property type="evidence" value="ECO:0007669"/>
    <property type="project" value="InterPro"/>
</dbReference>
<sequence>MNRALFLSTVQRTYRLFAIFTALILFYLLVIMGMYTSSLETDPFAMLPEAMRNALGISAGLHGMTGFIATGFYGVTFVVFMIILCIIAANQLMANLVDRGSMAYFLATPISRRKIALTQAAVLLSGLFLLTSITTVVGLIVGPILNDQDDFNRIAFIQINVMGFLLFFAISGYAFFFSTLFNESKQSLLSSGALSVVFYMFQLLSNMSNDLKWLGRFTVLTFFKPAEIAVGSANLLPSIIGLGMIGLLFYWGAIYVFKRRDLPL</sequence>
<dbReference type="PANTHER" id="PTHR37305">
    <property type="entry name" value="INTEGRAL MEMBRANE PROTEIN-RELATED"/>
    <property type="match status" value="1"/>
</dbReference>
<dbReference type="AlphaFoldDB" id="A0A7W5CE07"/>
<keyword evidence="1" id="KW-1133">Transmembrane helix</keyword>
<keyword evidence="3" id="KW-1185">Reference proteome</keyword>
<evidence type="ECO:0000256" key="1">
    <source>
        <dbReference type="SAM" id="Phobius"/>
    </source>
</evidence>
<dbReference type="RefSeq" id="WP_183571016.1">
    <property type="nucleotide sequence ID" value="NZ_CBCSLB010000031.1"/>
</dbReference>
<accession>A0A7W5CE07</accession>
<protein>
    <submittedName>
        <fullName evidence="2">ABC-2 type transport system permease protein</fullName>
    </submittedName>
</protein>
<keyword evidence="1" id="KW-0472">Membrane</keyword>
<name>A0A7W5CE07_9BACL</name>
<feature type="transmembrane region" description="Helical" evidence="1">
    <location>
        <begin position="188"/>
        <end position="205"/>
    </location>
</feature>
<feature type="transmembrane region" description="Helical" evidence="1">
    <location>
        <begin position="154"/>
        <end position="176"/>
    </location>
</feature>
<feature type="transmembrane region" description="Helical" evidence="1">
    <location>
        <begin position="235"/>
        <end position="257"/>
    </location>
</feature>
<feature type="transmembrane region" description="Helical" evidence="1">
    <location>
        <begin position="16"/>
        <end position="36"/>
    </location>
</feature>
<keyword evidence="1" id="KW-0812">Transmembrane</keyword>
<dbReference type="PANTHER" id="PTHR37305:SF2">
    <property type="entry name" value="BACITRACIN TRANSPORT PERMEASE PROTEIN BCRB"/>
    <property type="match status" value="1"/>
</dbReference>